<evidence type="ECO:0000256" key="3">
    <source>
        <dbReference type="RuleBase" id="RU361235"/>
    </source>
</evidence>
<dbReference type="ESTHER" id="nocfa-q5yp18">
    <property type="family name" value="Carb_B_Bacteria"/>
</dbReference>
<evidence type="ECO:0000256" key="2">
    <source>
        <dbReference type="ARBA" id="ARBA00022801"/>
    </source>
</evidence>
<dbReference type="AlphaFoldDB" id="A0A0H5P3J9"/>
<sequence length="442" mass="46260">MDNVVEAPSGGWRGVVADGVRTFRGIRYARAERFAAPEPEPAHDGVIDASTRGPSAPQLPSRLEAVMGAPAPFEQSEDCLRLTVTAPVRPAPGGAAVLVWLHGGAYLSGGGEWNLYDADRLVRETGIVVVSVSYRLGVLGWLRAAGVSEGNLGLLDQLAALGWVRENIRAFGGDPARVTVAGQSAGGQCVAAMVGMPRARGLFAQAIVQSAPFGIGFHDVAAAERAAAVFLAELGTDPRTAPVPELLAAQARTAIRRAGPGGLNAAPPFLPVEETDVLPGPAQWAAAVRAAPVPALVGCTAAEMRAFFGGPHPVFGRVRRISVAGPRVVTLAERAVGRKAFADGVFRFADLLTDAGAVARCYRVGALHPGSPLGACHCIELPLLFGDPDDWRAAPMVRPTTPAELDELGARTRRSWGEFVRTGAVADWPAHRHGSRAVRQLP</sequence>
<evidence type="ECO:0000256" key="1">
    <source>
        <dbReference type="ARBA" id="ARBA00005964"/>
    </source>
</evidence>
<accession>A0A0H5P3J9</accession>
<dbReference type="InterPro" id="IPR019826">
    <property type="entry name" value="Carboxylesterase_B_AS"/>
</dbReference>
<name>A0A0H5P3J9_NOCFR</name>
<dbReference type="RefSeq" id="WP_060594175.1">
    <property type="nucleotide sequence ID" value="NZ_CP031418.1"/>
</dbReference>
<protein>
    <recommendedName>
        <fullName evidence="3">Carboxylic ester hydrolase</fullName>
        <ecNumber evidence="3">3.1.1.-</ecNumber>
    </recommendedName>
</protein>
<dbReference type="Gene3D" id="3.40.50.1820">
    <property type="entry name" value="alpha/beta hydrolase"/>
    <property type="match status" value="1"/>
</dbReference>
<dbReference type="GO" id="GO:0016787">
    <property type="term" value="F:hydrolase activity"/>
    <property type="evidence" value="ECO:0007669"/>
    <property type="project" value="UniProtKB-KW"/>
</dbReference>
<geneLocation type="plasmid" evidence="5">
    <name>2</name>
</geneLocation>
<dbReference type="PROSITE" id="PS00122">
    <property type="entry name" value="CARBOXYLESTERASE_B_1"/>
    <property type="match status" value="1"/>
</dbReference>
<gene>
    <name evidence="5" type="primary">pnbA_1</name>
    <name evidence="5" type="ORF">ERS450000_04662</name>
</gene>
<dbReference type="InterPro" id="IPR029058">
    <property type="entry name" value="AB_hydrolase_fold"/>
</dbReference>
<dbReference type="PANTHER" id="PTHR11559">
    <property type="entry name" value="CARBOXYLESTERASE"/>
    <property type="match status" value="1"/>
</dbReference>
<evidence type="ECO:0000259" key="4">
    <source>
        <dbReference type="Pfam" id="PF00135"/>
    </source>
</evidence>
<evidence type="ECO:0000313" key="5">
    <source>
        <dbReference type="EMBL" id="CRY81884.1"/>
    </source>
</evidence>
<evidence type="ECO:0000313" key="6">
    <source>
        <dbReference type="Proteomes" id="UP000057820"/>
    </source>
</evidence>
<dbReference type="Pfam" id="PF00135">
    <property type="entry name" value="COesterase"/>
    <property type="match status" value="1"/>
</dbReference>
<comment type="similarity">
    <text evidence="1 3">Belongs to the type-B carboxylesterase/lipase family.</text>
</comment>
<dbReference type="Proteomes" id="UP000057820">
    <property type="component" value="Plasmid 2"/>
</dbReference>
<dbReference type="EC" id="3.1.1.-" evidence="3"/>
<dbReference type="InterPro" id="IPR002018">
    <property type="entry name" value="CarbesteraseB"/>
</dbReference>
<keyword evidence="2 3" id="KW-0378">Hydrolase</keyword>
<proteinExistence type="inferred from homology"/>
<dbReference type="InterPro" id="IPR050309">
    <property type="entry name" value="Type-B_Carboxylest/Lipase"/>
</dbReference>
<dbReference type="KEGG" id="nfr:ERS450000_04662"/>
<dbReference type="EMBL" id="LN868939">
    <property type="protein sequence ID" value="CRY81884.1"/>
    <property type="molecule type" value="Genomic_DNA"/>
</dbReference>
<organism evidence="5 6">
    <name type="scientific">Nocardia farcinica</name>
    <dbReference type="NCBI Taxonomy" id="37329"/>
    <lineage>
        <taxon>Bacteria</taxon>
        <taxon>Bacillati</taxon>
        <taxon>Actinomycetota</taxon>
        <taxon>Actinomycetes</taxon>
        <taxon>Mycobacteriales</taxon>
        <taxon>Nocardiaceae</taxon>
        <taxon>Nocardia</taxon>
    </lineage>
</organism>
<dbReference type="SUPFAM" id="SSF53474">
    <property type="entry name" value="alpha/beta-Hydrolases"/>
    <property type="match status" value="1"/>
</dbReference>
<feature type="domain" description="Carboxylesterase type B" evidence="4">
    <location>
        <begin position="3"/>
        <end position="307"/>
    </location>
</feature>
<keyword evidence="5" id="KW-0614">Plasmid</keyword>
<reference evidence="6" key="1">
    <citation type="submission" date="2015-03" db="EMBL/GenBank/DDBJ databases">
        <authorList>
            <consortium name="Pathogen Informatics"/>
        </authorList>
    </citation>
    <scope>NUCLEOTIDE SEQUENCE [LARGE SCALE GENOMIC DNA]</scope>
    <source>
        <strain evidence="6">NCTC11134</strain>
        <plasmid evidence="6">2</plasmid>
    </source>
</reference>